<feature type="transmembrane region" description="Helical" evidence="1">
    <location>
        <begin position="96"/>
        <end position="119"/>
    </location>
</feature>
<accession>A0A9N8VXZ1</accession>
<comment type="caution">
    <text evidence="2">The sequence shown here is derived from an EMBL/GenBank/DDBJ whole genome shotgun (WGS) entry which is preliminary data.</text>
</comment>
<organism evidence="2 3">
    <name type="scientific">Ambispora leptoticha</name>
    <dbReference type="NCBI Taxonomy" id="144679"/>
    <lineage>
        <taxon>Eukaryota</taxon>
        <taxon>Fungi</taxon>
        <taxon>Fungi incertae sedis</taxon>
        <taxon>Mucoromycota</taxon>
        <taxon>Glomeromycotina</taxon>
        <taxon>Glomeromycetes</taxon>
        <taxon>Archaeosporales</taxon>
        <taxon>Ambisporaceae</taxon>
        <taxon>Ambispora</taxon>
    </lineage>
</organism>
<sequence length="191" mass="21572">MTKALKLDNKLPKLTTCCICINLRTGVLLISIIWMLYGLLFSIVHLLYTKALKKSTNDAYNYPAAILYLFIIVASIYGIIVVAFAESIGRLKIHAILTYVIATLITIMSITEITVYTLFKTTFLQDCTESNPSNVCEKAYNLVLQIIITTKIIAAVLSIYFLLVVNSYVVRRRKIEKMYDIDIESVKEAAQ</sequence>
<dbReference type="Proteomes" id="UP000789508">
    <property type="component" value="Unassembled WGS sequence"/>
</dbReference>
<proteinExistence type="predicted"/>
<keyword evidence="1" id="KW-0472">Membrane</keyword>
<evidence type="ECO:0000313" key="3">
    <source>
        <dbReference type="Proteomes" id="UP000789508"/>
    </source>
</evidence>
<feature type="transmembrane region" description="Helical" evidence="1">
    <location>
        <begin position="21"/>
        <end position="48"/>
    </location>
</feature>
<gene>
    <name evidence="2" type="ORF">ALEPTO_LOCUS1820</name>
</gene>
<evidence type="ECO:0000313" key="2">
    <source>
        <dbReference type="EMBL" id="CAG8466866.1"/>
    </source>
</evidence>
<feature type="transmembrane region" description="Helical" evidence="1">
    <location>
        <begin position="139"/>
        <end position="169"/>
    </location>
</feature>
<reference evidence="2" key="1">
    <citation type="submission" date="2021-06" db="EMBL/GenBank/DDBJ databases">
        <authorList>
            <person name="Kallberg Y."/>
            <person name="Tangrot J."/>
            <person name="Rosling A."/>
        </authorList>
    </citation>
    <scope>NUCLEOTIDE SEQUENCE</scope>
    <source>
        <strain evidence="2">FL130A</strain>
    </source>
</reference>
<dbReference type="OrthoDB" id="2333381at2759"/>
<name>A0A9N8VXZ1_9GLOM</name>
<dbReference type="AlphaFoldDB" id="A0A9N8VXZ1"/>
<keyword evidence="1" id="KW-1133">Transmembrane helix</keyword>
<dbReference type="EMBL" id="CAJVPS010000224">
    <property type="protein sequence ID" value="CAG8466866.1"/>
    <property type="molecule type" value="Genomic_DNA"/>
</dbReference>
<protein>
    <submittedName>
        <fullName evidence="2">14309_t:CDS:1</fullName>
    </submittedName>
</protein>
<evidence type="ECO:0000256" key="1">
    <source>
        <dbReference type="SAM" id="Phobius"/>
    </source>
</evidence>
<keyword evidence="3" id="KW-1185">Reference proteome</keyword>
<keyword evidence="1" id="KW-0812">Transmembrane</keyword>
<feature type="transmembrane region" description="Helical" evidence="1">
    <location>
        <begin position="60"/>
        <end position="84"/>
    </location>
</feature>